<dbReference type="RefSeq" id="WP_003653867.1">
    <property type="nucleotide sequence ID" value="NZ_KN050674.1"/>
</dbReference>
<accession>A0AB34P3E1</accession>
<keyword evidence="3" id="KW-0238">DNA-binding</keyword>
<name>A0AB34P3E1_LACGS</name>
<comment type="similarity">
    <text evidence="1">Belongs to the 'phage' integrase family.</text>
</comment>
<dbReference type="CDD" id="cd01189">
    <property type="entry name" value="INT_ICEBs1_C_like"/>
    <property type="match status" value="1"/>
</dbReference>
<dbReference type="InterPro" id="IPR010998">
    <property type="entry name" value="Integrase_recombinase_N"/>
</dbReference>
<evidence type="ECO:0000256" key="3">
    <source>
        <dbReference type="ARBA" id="ARBA00023125"/>
    </source>
</evidence>
<protein>
    <submittedName>
        <fullName evidence="6">DNA integration/recombination/inversion protein</fullName>
    </submittedName>
</protein>
<dbReference type="InterPro" id="IPR028259">
    <property type="entry name" value="AP2-like_int_N"/>
</dbReference>
<dbReference type="AlphaFoldDB" id="A0AB34P3E1"/>
<keyword evidence="4" id="KW-0233">DNA recombination</keyword>
<dbReference type="EMBL" id="KN050674">
    <property type="protein sequence ID" value="KFL98117.1"/>
    <property type="molecule type" value="Genomic_DNA"/>
</dbReference>
<dbReference type="InterPro" id="IPR013762">
    <property type="entry name" value="Integrase-like_cat_sf"/>
</dbReference>
<dbReference type="Pfam" id="PF14659">
    <property type="entry name" value="Phage_int_SAM_3"/>
    <property type="match status" value="1"/>
</dbReference>
<gene>
    <name evidence="6" type="ORF">HMPREF5175_00959</name>
</gene>
<dbReference type="InterPro" id="IPR050808">
    <property type="entry name" value="Phage_Integrase"/>
</dbReference>
<evidence type="ECO:0000256" key="2">
    <source>
        <dbReference type="ARBA" id="ARBA00022908"/>
    </source>
</evidence>
<dbReference type="PANTHER" id="PTHR30629:SF2">
    <property type="entry name" value="PROPHAGE INTEGRASE INTS-RELATED"/>
    <property type="match status" value="1"/>
</dbReference>
<dbReference type="GO" id="GO:0015074">
    <property type="term" value="P:DNA integration"/>
    <property type="evidence" value="ECO:0007669"/>
    <property type="project" value="UniProtKB-KW"/>
</dbReference>
<dbReference type="Gene3D" id="1.10.443.10">
    <property type="entry name" value="Intergrase catalytic core"/>
    <property type="match status" value="1"/>
</dbReference>
<evidence type="ECO:0000259" key="5">
    <source>
        <dbReference type="PROSITE" id="PS51898"/>
    </source>
</evidence>
<dbReference type="GO" id="GO:0003677">
    <property type="term" value="F:DNA binding"/>
    <property type="evidence" value="ECO:0007669"/>
    <property type="project" value="UniProtKB-KW"/>
</dbReference>
<dbReference type="GO" id="GO:0006310">
    <property type="term" value="P:DNA recombination"/>
    <property type="evidence" value="ECO:0007669"/>
    <property type="project" value="UniProtKB-KW"/>
</dbReference>
<evidence type="ECO:0000256" key="4">
    <source>
        <dbReference type="ARBA" id="ARBA00023172"/>
    </source>
</evidence>
<evidence type="ECO:0000313" key="6">
    <source>
        <dbReference type="EMBL" id="KFL98117.1"/>
    </source>
</evidence>
<dbReference type="InterPro" id="IPR011010">
    <property type="entry name" value="DNA_brk_join_enz"/>
</dbReference>
<dbReference type="Gene3D" id="1.10.150.130">
    <property type="match status" value="1"/>
</dbReference>
<dbReference type="InterPro" id="IPR004107">
    <property type="entry name" value="Integrase_SAM-like_N"/>
</dbReference>
<keyword evidence="2" id="KW-0229">DNA integration</keyword>
<dbReference type="Pfam" id="PF14657">
    <property type="entry name" value="Arm-DNA-bind_4"/>
    <property type="match status" value="1"/>
</dbReference>
<organism evidence="6 7">
    <name type="scientific">Lactobacillus gasseri SV-16A-US</name>
    <dbReference type="NCBI Taxonomy" id="575604"/>
    <lineage>
        <taxon>Bacteria</taxon>
        <taxon>Bacillati</taxon>
        <taxon>Bacillota</taxon>
        <taxon>Bacilli</taxon>
        <taxon>Lactobacillales</taxon>
        <taxon>Lactobacillaceae</taxon>
        <taxon>Lactobacillus</taxon>
    </lineage>
</organism>
<proteinExistence type="inferred from homology"/>
<dbReference type="PANTHER" id="PTHR30629">
    <property type="entry name" value="PROPHAGE INTEGRASE"/>
    <property type="match status" value="1"/>
</dbReference>
<dbReference type="InterPro" id="IPR002104">
    <property type="entry name" value="Integrase_catalytic"/>
</dbReference>
<sequence>MPKQLNKEITKYTLKSGKVRYRFKTYLGMDDSGKRVMVTRQGFKTYQEANAVYKKLRAKGTQGYTKPKQATVEQVWTLWFDTYKKHAKESTAHKMQQTYDNHVKKDFGNVYIDKIKPAKVQKWINNLSTVLVRYRPAFNLLNNLINYAIVLGYANINPTKKVIVPAKTSVKKRRDTKNNYYDSPEQVREFLNAAKKDSEIAYMYFKLLSSTGLRKSEALALKWDDIDFEKNVIHVTKTINVGFNNVELIAPPKTKESYRDVPLSKSLKADLMKYRSNIYDFVFCKANGDHLNLATPAHWLQRIYKNNSNLKQITIHGFRHTFATLMLQPGTGNTPKDVQKILGHSTIDMTLNIYTHESKKGQQNIIRSIDALNI</sequence>
<evidence type="ECO:0000313" key="7">
    <source>
        <dbReference type="Proteomes" id="UP000030761"/>
    </source>
</evidence>
<reference evidence="6 7" key="1">
    <citation type="submission" date="2010-03" db="EMBL/GenBank/DDBJ databases">
        <title>The Genome Sequence of Lactobacillus gasseri strain SV-16A-US.</title>
        <authorList>
            <consortium name="The Broad Institute Genome Sequencing Platform"/>
            <person name="Ward D."/>
            <person name="Earl A."/>
            <person name="Feldgarden M."/>
            <person name="Gevers D."/>
            <person name="Young S.K."/>
            <person name="Zeng Q."/>
            <person name="Koehrsen M."/>
            <person name="Alvarado L."/>
            <person name="Berlin A."/>
            <person name="Bochicchio J."/>
            <person name="Borenstein D."/>
            <person name="Chapman S.B."/>
            <person name="Chen Z."/>
            <person name="Engels R."/>
            <person name="Freedman E."/>
            <person name="Gellesch M."/>
            <person name="Goldberg J."/>
            <person name="Griggs A."/>
            <person name="Gujja S."/>
            <person name="Heilman E."/>
            <person name="Heiman D."/>
            <person name="Hepburn T."/>
            <person name="Howarth C."/>
            <person name="Jen D."/>
            <person name="Larson L."/>
            <person name="Mehta T."/>
            <person name="Park D."/>
            <person name="Pearson M."/>
            <person name="Roberts A."/>
            <person name="Saif S."/>
            <person name="Shea T."/>
            <person name="Shenoy N."/>
            <person name="Sisk P."/>
            <person name="Stolte C."/>
            <person name="Sykes S."/>
            <person name="Thomson T."/>
            <person name="Walk T."/>
            <person name="White J."/>
            <person name="Yandava C."/>
            <person name="Liu Y."/>
            <person name="Xu Q."/>
            <person name="Haas B."/>
            <person name="Nusbaum C."/>
            <person name="Birren B."/>
        </authorList>
    </citation>
    <scope>NUCLEOTIDE SEQUENCE [LARGE SCALE GENOMIC DNA]</scope>
    <source>
        <strain evidence="6 7">SV-16A-US</strain>
    </source>
</reference>
<feature type="domain" description="Tyr recombinase" evidence="5">
    <location>
        <begin position="177"/>
        <end position="367"/>
    </location>
</feature>
<dbReference type="PROSITE" id="PS51898">
    <property type="entry name" value="TYR_RECOMBINASE"/>
    <property type="match status" value="1"/>
</dbReference>
<dbReference type="SUPFAM" id="SSF56349">
    <property type="entry name" value="DNA breaking-rejoining enzymes"/>
    <property type="match status" value="1"/>
</dbReference>
<evidence type="ECO:0000256" key="1">
    <source>
        <dbReference type="ARBA" id="ARBA00008857"/>
    </source>
</evidence>
<dbReference type="Pfam" id="PF00589">
    <property type="entry name" value="Phage_integrase"/>
    <property type="match status" value="1"/>
</dbReference>
<dbReference type="Proteomes" id="UP000030761">
    <property type="component" value="Unassembled WGS sequence"/>
</dbReference>